<keyword evidence="1" id="KW-0472">Membrane</keyword>
<protein>
    <submittedName>
        <fullName evidence="2">Uncharacterized protein</fullName>
    </submittedName>
</protein>
<reference evidence="2 3" key="1">
    <citation type="submission" date="2023-05" db="EMBL/GenBank/DDBJ databases">
        <title>Draft genome of Paenibacillus sp. CCS26.</title>
        <authorList>
            <person name="Akita H."/>
            <person name="Shinto Y."/>
            <person name="Kimura Z."/>
        </authorList>
    </citation>
    <scope>NUCLEOTIDE SEQUENCE [LARGE SCALE GENOMIC DNA]</scope>
    <source>
        <strain evidence="2 3">CCS26</strain>
    </source>
</reference>
<sequence>MKKFLVISQIIYLLFLIPWLFTFGMSFMSFDGGFTALNILFVVGLGVYPLFMIACSIVAWTLHRGYKRAAILSNCVPMLWVGSIGTLLLYATLS</sequence>
<name>A0ABQ6NYH0_9BACL</name>
<keyword evidence="3" id="KW-1185">Reference proteome</keyword>
<accession>A0ABQ6NYH0</accession>
<keyword evidence="1" id="KW-0812">Transmembrane</keyword>
<evidence type="ECO:0000313" key="2">
    <source>
        <dbReference type="EMBL" id="GMK49034.1"/>
    </source>
</evidence>
<feature type="transmembrane region" description="Helical" evidence="1">
    <location>
        <begin position="12"/>
        <end position="30"/>
    </location>
</feature>
<comment type="caution">
    <text evidence="2">The sequence shown here is derived from an EMBL/GenBank/DDBJ whole genome shotgun (WGS) entry which is preliminary data.</text>
</comment>
<proteinExistence type="predicted"/>
<feature type="transmembrane region" description="Helical" evidence="1">
    <location>
        <begin position="69"/>
        <end position="91"/>
    </location>
</feature>
<gene>
    <name evidence="2" type="ORF">PghCCS26_61640</name>
</gene>
<feature type="transmembrane region" description="Helical" evidence="1">
    <location>
        <begin position="36"/>
        <end position="62"/>
    </location>
</feature>
<dbReference type="RefSeq" id="WP_317982419.1">
    <property type="nucleotide sequence ID" value="NZ_BTCL01000045.1"/>
</dbReference>
<evidence type="ECO:0000313" key="3">
    <source>
        <dbReference type="Proteomes" id="UP001285921"/>
    </source>
</evidence>
<keyword evidence="1" id="KW-1133">Transmembrane helix</keyword>
<dbReference type="Proteomes" id="UP001285921">
    <property type="component" value="Unassembled WGS sequence"/>
</dbReference>
<dbReference type="EMBL" id="BTCL01000045">
    <property type="protein sequence ID" value="GMK49034.1"/>
    <property type="molecule type" value="Genomic_DNA"/>
</dbReference>
<organism evidence="2 3">
    <name type="scientific">Paenibacillus glycanilyticus</name>
    <dbReference type="NCBI Taxonomy" id="126569"/>
    <lineage>
        <taxon>Bacteria</taxon>
        <taxon>Bacillati</taxon>
        <taxon>Bacillota</taxon>
        <taxon>Bacilli</taxon>
        <taxon>Bacillales</taxon>
        <taxon>Paenibacillaceae</taxon>
        <taxon>Paenibacillus</taxon>
    </lineage>
</organism>
<evidence type="ECO:0000256" key="1">
    <source>
        <dbReference type="SAM" id="Phobius"/>
    </source>
</evidence>